<dbReference type="Proteomes" id="UP000235023">
    <property type="component" value="Unassembled WGS sequence"/>
</dbReference>
<sequence>MMEVIQLDRVEFLSLLLSHGFLIKPSFARKATVCRAKRILECFLGAGWDMNEPVDVLIPPVLCYAVTDADMTSWFLEHGANPNTRCEASFFSMPFVETRGLKMSFDCLSKEVPL</sequence>
<keyword evidence="2" id="KW-1185">Reference proteome</keyword>
<dbReference type="EMBL" id="KZ559502">
    <property type="protein sequence ID" value="PLN85844.1"/>
    <property type="molecule type" value="Genomic_DNA"/>
</dbReference>
<gene>
    <name evidence="1" type="ORF">BDW42DRAFT_160136</name>
</gene>
<evidence type="ECO:0008006" key="3">
    <source>
        <dbReference type="Google" id="ProtNLM"/>
    </source>
</evidence>
<dbReference type="OrthoDB" id="426293at2759"/>
<accession>A0A2J5I785</accession>
<protein>
    <recommendedName>
        <fullName evidence="3">Ankyrin repeat-containing domain protein</fullName>
    </recommendedName>
</protein>
<proteinExistence type="predicted"/>
<dbReference type="AlphaFoldDB" id="A0A2J5I785"/>
<evidence type="ECO:0000313" key="2">
    <source>
        <dbReference type="Proteomes" id="UP000235023"/>
    </source>
</evidence>
<organism evidence="1 2">
    <name type="scientific">Aspergillus taichungensis</name>
    <dbReference type="NCBI Taxonomy" id="482145"/>
    <lineage>
        <taxon>Eukaryota</taxon>
        <taxon>Fungi</taxon>
        <taxon>Dikarya</taxon>
        <taxon>Ascomycota</taxon>
        <taxon>Pezizomycotina</taxon>
        <taxon>Eurotiomycetes</taxon>
        <taxon>Eurotiomycetidae</taxon>
        <taxon>Eurotiales</taxon>
        <taxon>Aspergillaceae</taxon>
        <taxon>Aspergillus</taxon>
        <taxon>Aspergillus subgen. Circumdati</taxon>
    </lineage>
</organism>
<reference evidence="2" key="1">
    <citation type="submission" date="2017-12" db="EMBL/GenBank/DDBJ databases">
        <authorList>
            <consortium name="DOE Joint Genome Institute"/>
            <person name="Mondo S.J."/>
            <person name="Kjaerbolling I."/>
            <person name="Vesth T.C."/>
            <person name="Frisvad J.C."/>
            <person name="Nybo J.L."/>
            <person name="Theobald S."/>
            <person name="Kuo A."/>
            <person name="Bowyer P."/>
            <person name="Matsuda Y."/>
            <person name="Lyhne E.K."/>
            <person name="Kogle M.E."/>
            <person name="Clum A."/>
            <person name="Lipzen A."/>
            <person name="Salamov A."/>
            <person name="Ngan C.Y."/>
            <person name="Daum C."/>
            <person name="Chiniquy J."/>
            <person name="Barry K."/>
            <person name="LaButti K."/>
            <person name="Haridas S."/>
            <person name="Simmons B.A."/>
            <person name="Magnuson J.K."/>
            <person name="Mortensen U.H."/>
            <person name="Larsen T.O."/>
            <person name="Grigoriev I.V."/>
            <person name="Baker S.E."/>
            <person name="Andersen M.R."/>
            <person name="Nordberg H.P."/>
            <person name="Cantor M.N."/>
            <person name="Hua S.X."/>
        </authorList>
    </citation>
    <scope>NUCLEOTIDE SEQUENCE [LARGE SCALE GENOMIC DNA]</scope>
    <source>
        <strain evidence="2">IBT 19404</strain>
    </source>
</reference>
<evidence type="ECO:0000313" key="1">
    <source>
        <dbReference type="EMBL" id="PLN85844.1"/>
    </source>
</evidence>
<name>A0A2J5I785_9EURO</name>